<keyword evidence="5 10" id="KW-0694">RNA-binding</keyword>
<evidence type="ECO:0000313" key="14">
    <source>
        <dbReference type="EMBL" id="SKA45355.1"/>
    </source>
</evidence>
<dbReference type="Gene3D" id="3.40.50.300">
    <property type="entry name" value="P-loop containing nucleotide triphosphate hydrolases"/>
    <property type="match status" value="1"/>
</dbReference>
<protein>
    <recommendedName>
        <fullName evidence="10">Signal recognition particle protein</fullName>
        <ecNumber evidence="10">3.6.5.4</ecNumber>
    </recommendedName>
    <alternativeName>
        <fullName evidence="10">Fifty-four homolog</fullName>
    </alternativeName>
</protein>
<evidence type="ECO:0000256" key="3">
    <source>
        <dbReference type="ARBA" id="ARBA00022741"/>
    </source>
</evidence>
<dbReference type="Pfam" id="PF00448">
    <property type="entry name" value="SRP54"/>
    <property type="match status" value="1"/>
</dbReference>
<evidence type="ECO:0000256" key="10">
    <source>
        <dbReference type="HAMAP-Rule" id="MF_00306"/>
    </source>
</evidence>
<dbReference type="Pfam" id="PF02978">
    <property type="entry name" value="SRP_SPB"/>
    <property type="match status" value="1"/>
</dbReference>
<evidence type="ECO:0000313" key="15">
    <source>
        <dbReference type="Proteomes" id="UP000191116"/>
    </source>
</evidence>
<reference evidence="13 16" key="2">
    <citation type="submission" date="2024-01" db="EMBL/GenBank/DDBJ databases">
        <title>Active colonisers of the gastrointestinal tract of Atlantic salmon farmed in a warm water region.</title>
        <authorList>
            <person name="Bowman J.P."/>
        </authorList>
    </citation>
    <scope>NUCLEOTIDE SEQUENCE [LARGE SCALE GENOMIC DNA]</scope>
    <source>
        <strain evidence="13 16">S3MW1</strain>
    </source>
</reference>
<dbReference type="InterPro" id="IPR022941">
    <property type="entry name" value="SRP54"/>
</dbReference>
<keyword evidence="4 10" id="KW-0378">Hydrolase</keyword>
<comment type="domain">
    <text evidence="10">Composed of three domains: the N-terminal N domain, which is responsible for interactions with the ribosome, the central G domain, which binds GTP, and the C-terminal M domain, which binds the RNA and the signal sequence of the RNC.</text>
</comment>
<dbReference type="InterPro" id="IPR004125">
    <property type="entry name" value="Signal_recog_particle_SRP54_M"/>
</dbReference>
<sequence>MFENLTERLSRTLKNVSGRGRLTDDNIKDTLREVRMALLEADVALPVVREFVKRVKERAVGTEVSKSLTPGQEFIKIVQSELEAVMGEGNEALDLSCQPPAVILMAGLQGAGKTTSVGKLGKLLKERDKKKVLVVSADVYRPAAIKQLETLATDVGVDFFPSNVEQKPLTIVKAALEHGKTKFYDVVIVDTAGRLHVDEEMMGEIKDIHQALNPVETLFVVDAMTGQDAANTAKAFNDALPLTGVILTKVDGDARGGAALSVRHITGKPIKFLGVGEKTDALEPFHPDRVASRILGMGDVLSLIEDLERNVDKKEAEKLAKKFKDKKGFDLEDFRSQLQQMKNMGGMMGMLDKLPGMSQLPGDMKDKVDDKIFMQMEAIINSMTKGERARPELIKGSRKKRIAAGSGTQVQDVNRLLKQFTQMQKMMKKMQKGGMKNMMRQMKGMMPGGGMFPGR</sequence>
<name>A0A1T4TY23_9GAMM</name>
<feature type="binding site" evidence="10">
    <location>
        <begin position="107"/>
        <end position="114"/>
    </location>
    <ligand>
        <name>GTP</name>
        <dbReference type="ChEBI" id="CHEBI:37565"/>
    </ligand>
</feature>
<organism evidence="14 15">
    <name type="scientific">Photobacterium toruni</name>
    <dbReference type="NCBI Taxonomy" id="1935446"/>
    <lineage>
        <taxon>Bacteria</taxon>
        <taxon>Pseudomonadati</taxon>
        <taxon>Pseudomonadota</taxon>
        <taxon>Gammaproteobacteria</taxon>
        <taxon>Vibrionales</taxon>
        <taxon>Vibrionaceae</taxon>
        <taxon>Photobacterium</taxon>
    </lineage>
</organism>
<keyword evidence="11" id="KW-0175">Coiled coil</keyword>
<keyword evidence="16" id="KW-1185">Reference proteome</keyword>
<proteinExistence type="inferred from homology"/>
<evidence type="ECO:0000256" key="7">
    <source>
        <dbReference type="ARBA" id="ARBA00023135"/>
    </source>
</evidence>
<dbReference type="Gene3D" id="1.20.120.140">
    <property type="entry name" value="Signal recognition particle SRP54, nucleotide-binding domain"/>
    <property type="match status" value="1"/>
</dbReference>
<dbReference type="PANTHER" id="PTHR11564:SF5">
    <property type="entry name" value="SIGNAL RECOGNITION PARTICLE SUBUNIT SRP54"/>
    <property type="match status" value="1"/>
</dbReference>
<dbReference type="EC" id="3.6.5.4" evidence="10"/>
<comment type="catalytic activity">
    <reaction evidence="9 10">
        <text>GTP + H2O = GDP + phosphate + H(+)</text>
        <dbReference type="Rhea" id="RHEA:19669"/>
        <dbReference type="ChEBI" id="CHEBI:15377"/>
        <dbReference type="ChEBI" id="CHEBI:15378"/>
        <dbReference type="ChEBI" id="CHEBI:37565"/>
        <dbReference type="ChEBI" id="CHEBI:43474"/>
        <dbReference type="ChEBI" id="CHEBI:58189"/>
        <dbReference type="EC" id="3.6.5.4"/>
    </reaction>
</comment>
<feature type="domain" description="SRP54-type proteins GTP-binding" evidence="12">
    <location>
        <begin position="269"/>
        <end position="282"/>
    </location>
</feature>
<dbReference type="HAMAP" id="MF_00306">
    <property type="entry name" value="SRP54"/>
    <property type="match status" value="1"/>
</dbReference>
<evidence type="ECO:0000256" key="9">
    <source>
        <dbReference type="ARBA" id="ARBA00048027"/>
    </source>
</evidence>
<comment type="subcellular location">
    <subcellularLocation>
        <location evidence="10">Cytoplasm</location>
    </subcellularLocation>
    <text evidence="10">The SRP-RNC complex is targeted to the cytoplasmic membrane.</text>
</comment>
<gene>
    <name evidence="10 14" type="primary">ffh</name>
    <name evidence="14" type="ORF">CZ814_02571</name>
    <name evidence="13" type="ORF">VXS06_18650</name>
</gene>
<evidence type="ECO:0000256" key="5">
    <source>
        <dbReference type="ARBA" id="ARBA00022884"/>
    </source>
</evidence>
<dbReference type="InterPro" id="IPR003593">
    <property type="entry name" value="AAA+_ATPase"/>
</dbReference>
<dbReference type="CDD" id="cd18539">
    <property type="entry name" value="SRP_G"/>
    <property type="match status" value="1"/>
</dbReference>
<dbReference type="SMART" id="SM00962">
    <property type="entry name" value="SRP54"/>
    <property type="match status" value="1"/>
</dbReference>
<dbReference type="NCBIfam" id="TIGR00959">
    <property type="entry name" value="ffh"/>
    <property type="match status" value="1"/>
</dbReference>
<feature type="binding site" evidence="10">
    <location>
        <begin position="248"/>
        <end position="251"/>
    </location>
    <ligand>
        <name>GTP</name>
        <dbReference type="ChEBI" id="CHEBI:37565"/>
    </ligand>
</feature>
<comment type="function">
    <text evidence="10">Involved in targeting and insertion of nascent membrane proteins into the cytoplasmic membrane. Binds to the hydrophobic signal sequence of the ribosome-nascent chain (RNC) as it emerges from the ribosomes. The SRP-RNC complex is then targeted to the cytoplasmic membrane where it interacts with the SRP receptor FtsY. Interaction with FtsY leads to the transfer of the RNC complex to the Sec translocase for insertion into the membrane, the hydrolysis of GTP by both Ffh and FtsY, and the dissociation of the SRP-FtsY complex into the individual components.</text>
</comment>
<keyword evidence="6 10" id="KW-0342">GTP-binding</keyword>
<keyword evidence="7 10" id="KW-0733">Signal recognition particle</keyword>
<dbReference type="GO" id="GO:0005525">
    <property type="term" value="F:GTP binding"/>
    <property type="evidence" value="ECO:0007669"/>
    <property type="project" value="UniProtKB-UniRule"/>
</dbReference>
<dbReference type="SUPFAM" id="SSF52540">
    <property type="entry name" value="P-loop containing nucleoside triphosphate hydrolases"/>
    <property type="match status" value="1"/>
</dbReference>
<comment type="similarity">
    <text evidence="1 10">Belongs to the GTP-binding SRP family. SRP54 subfamily.</text>
</comment>
<comment type="subunit">
    <text evidence="10">Part of the signal recognition particle protein translocation system, which is composed of SRP and FtsY. SRP is a ribonucleoprotein composed of Ffh and a 4.5S RNA molecule.</text>
</comment>
<dbReference type="PANTHER" id="PTHR11564">
    <property type="entry name" value="SIGNAL RECOGNITION PARTICLE 54K PROTEIN SRP54"/>
    <property type="match status" value="1"/>
</dbReference>
<dbReference type="FunFam" id="3.40.50.300:FF:000022">
    <property type="entry name" value="Signal recognition particle 54 kDa subunit"/>
    <property type="match status" value="1"/>
</dbReference>
<dbReference type="Gene3D" id="1.10.260.30">
    <property type="entry name" value="Signal recognition particle, SRP54 subunit, M-domain"/>
    <property type="match status" value="1"/>
</dbReference>
<dbReference type="InterPro" id="IPR004780">
    <property type="entry name" value="SRP"/>
</dbReference>
<evidence type="ECO:0000256" key="4">
    <source>
        <dbReference type="ARBA" id="ARBA00022801"/>
    </source>
</evidence>
<dbReference type="GO" id="GO:0003924">
    <property type="term" value="F:GTPase activity"/>
    <property type="evidence" value="ECO:0007669"/>
    <property type="project" value="UniProtKB-UniRule"/>
</dbReference>
<evidence type="ECO:0000313" key="16">
    <source>
        <dbReference type="Proteomes" id="UP001306119"/>
    </source>
</evidence>
<feature type="binding site" evidence="10">
    <location>
        <begin position="190"/>
        <end position="194"/>
    </location>
    <ligand>
        <name>GTP</name>
        <dbReference type="ChEBI" id="CHEBI:37565"/>
    </ligand>
</feature>
<dbReference type="InterPro" id="IPR027417">
    <property type="entry name" value="P-loop_NTPase"/>
</dbReference>
<dbReference type="EMBL" id="JAYXUG010000028">
    <property type="protein sequence ID" value="MEC6833788.1"/>
    <property type="molecule type" value="Genomic_DNA"/>
</dbReference>
<dbReference type="SMART" id="SM00382">
    <property type="entry name" value="AAA"/>
    <property type="match status" value="1"/>
</dbReference>
<dbReference type="Pfam" id="PF02881">
    <property type="entry name" value="SRP54_N"/>
    <property type="match status" value="1"/>
</dbReference>
<dbReference type="InterPro" id="IPR042101">
    <property type="entry name" value="SRP54_N_sf"/>
</dbReference>
<dbReference type="GO" id="GO:0048500">
    <property type="term" value="C:signal recognition particle"/>
    <property type="evidence" value="ECO:0007669"/>
    <property type="project" value="UniProtKB-UniRule"/>
</dbReference>
<dbReference type="GO" id="GO:0008312">
    <property type="term" value="F:7S RNA binding"/>
    <property type="evidence" value="ECO:0007669"/>
    <property type="project" value="InterPro"/>
</dbReference>
<dbReference type="GO" id="GO:0006614">
    <property type="term" value="P:SRP-dependent cotranslational protein targeting to membrane"/>
    <property type="evidence" value="ECO:0007669"/>
    <property type="project" value="InterPro"/>
</dbReference>
<dbReference type="InterPro" id="IPR036891">
    <property type="entry name" value="Signal_recog_part_SRP54_M_sf"/>
</dbReference>
<reference evidence="14 15" key="1">
    <citation type="submission" date="2017-02" db="EMBL/GenBank/DDBJ databases">
        <authorList>
            <person name="Peterson S.W."/>
        </authorList>
    </citation>
    <scope>NUCLEOTIDE SEQUENCE [LARGE SCALE GENOMIC DNA]</scope>
    <source>
        <strain evidence="14 15">CECT 9189</strain>
    </source>
</reference>
<dbReference type="PROSITE" id="PS00300">
    <property type="entry name" value="SRP54"/>
    <property type="match status" value="1"/>
</dbReference>
<dbReference type="RefSeq" id="WP_080175362.1">
    <property type="nucleotide sequence ID" value="NZ_AP024854.1"/>
</dbReference>
<dbReference type="Proteomes" id="UP001306119">
    <property type="component" value="Unassembled WGS sequence"/>
</dbReference>
<dbReference type="InterPro" id="IPR013822">
    <property type="entry name" value="Signal_recog_particl_SRP54_hlx"/>
</dbReference>
<keyword evidence="8 10" id="KW-0687">Ribonucleoprotein</keyword>
<feature type="coiled-coil region" evidence="11">
    <location>
        <begin position="297"/>
        <end position="324"/>
    </location>
</feature>
<dbReference type="Proteomes" id="UP000191116">
    <property type="component" value="Unassembled WGS sequence"/>
</dbReference>
<accession>A0A1T4TY23</accession>
<evidence type="ECO:0000256" key="1">
    <source>
        <dbReference type="ARBA" id="ARBA00005450"/>
    </source>
</evidence>
<evidence type="ECO:0000256" key="6">
    <source>
        <dbReference type="ARBA" id="ARBA00023134"/>
    </source>
</evidence>
<evidence type="ECO:0000256" key="8">
    <source>
        <dbReference type="ARBA" id="ARBA00023274"/>
    </source>
</evidence>
<dbReference type="InterPro" id="IPR000897">
    <property type="entry name" value="SRP54_GTPase_dom"/>
</dbReference>
<dbReference type="AlphaFoldDB" id="A0A1T4TY23"/>
<keyword evidence="3 10" id="KW-0547">Nucleotide-binding</keyword>
<dbReference type="FunFam" id="1.10.260.30:FF:000001">
    <property type="entry name" value="Signal recognition particle protein"/>
    <property type="match status" value="1"/>
</dbReference>
<dbReference type="OrthoDB" id="9804720at2"/>
<dbReference type="SUPFAM" id="SSF47446">
    <property type="entry name" value="Signal peptide-binding domain"/>
    <property type="match status" value="1"/>
</dbReference>
<evidence type="ECO:0000313" key="13">
    <source>
        <dbReference type="EMBL" id="MEC6833788.1"/>
    </source>
</evidence>
<evidence type="ECO:0000259" key="12">
    <source>
        <dbReference type="PROSITE" id="PS00300"/>
    </source>
</evidence>
<evidence type="ECO:0000256" key="11">
    <source>
        <dbReference type="SAM" id="Coils"/>
    </source>
</evidence>
<evidence type="ECO:0000256" key="2">
    <source>
        <dbReference type="ARBA" id="ARBA00022490"/>
    </source>
</evidence>
<dbReference type="EMBL" id="FUWP01000015">
    <property type="protein sequence ID" value="SKA45355.1"/>
    <property type="molecule type" value="Genomic_DNA"/>
</dbReference>
<dbReference type="SMART" id="SM00963">
    <property type="entry name" value="SRP54_N"/>
    <property type="match status" value="1"/>
</dbReference>
<keyword evidence="2 10" id="KW-0963">Cytoplasm</keyword>